<evidence type="ECO:0000313" key="12">
    <source>
        <dbReference type="Proteomes" id="UP001610728"/>
    </source>
</evidence>
<evidence type="ECO:0000256" key="5">
    <source>
        <dbReference type="ARBA" id="ARBA00023008"/>
    </source>
</evidence>
<feature type="chain" id="PRO_5045910254" evidence="7">
    <location>
        <begin position="17"/>
        <end position="762"/>
    </location>
</feature>
<accession>A0ABR4MCZ2</accession>
<evidence type="ECO:0000259" key="10">
    <source>
        <dbReference type="Pfam" id="PF07732"/>
    </source>
</evidence>
<evidence type="ECO:0000256" key="7">
    <source>
        <dbReference type="SAM" id="SignalP"/>
    </source>
</evidence>
<evidence type="ECO:0000256" key="1">
    <source>
        <dbReference type="ARBA" id="ARBA00010609"/>
    </source>
</evidence>
<comment type="caution">
    <text evidence="11">The sequence shown here is derived from an EMBL/GenBank/DDBJ whole genome shotgun (WGS) entry which is preliminary data.</text>
</comment>
<keyword evidence="4" id="KW-0560">Oxidoreductase</keyword>
<dbReference type="InterPro" id="IPR011707">
    <property type="entry name" value="Cu-oxidase-like_N"/>
</dbReference>
<dbReference type="GeneID" id="98120698"/>
<evidence type="ECO:0000256" key="2">
    <source>
        <dbReference type="ARBA" id="ARBA00022723"/>
    </source>
</evidence>
<evidence type="ECO:0000259" key="9">
    <source>
        <dbReference type="Pfam" id="PF07731"/>
    </source>
</evidence>
<organism evidence="11 12">
    <name type="scientific">Ceratocystis lukuohia</name>
    <dbReference type="NCBI Taxonomy" id="2019550"/>
    <lineage>
        <taxon>Eukaryota</taxon>
        <taxon>Fungi</taxon>
        <taxon>Dikarya</taxon>
        <taxon>Ascomycota</taxon>
        <taxon>Pezizomycotina</taxon>
        <taxon>Sordariomycetes</taxon>
        <taxon>Hypocreomycetidae</taxon>
        <taxon>Microascales</taxon>
        <taxon>Ceratocystidaceae</taxon>
        <taxon>Ceratocystis</taxon>
    </lineage>
</organism>
<dbReference type="InterPro" id="IPR001117">
    <property type="entry name" value="Cu-oxidase_2nd"/>
</dbReference>
<dbReference type="Pfam" id="PF07732">
    <property type="entry name" value="Cu-oxidase_3"/>
    <property type="match status" value="1"/>
</dbReference>
<dbReference type="CDD" id="cd13877">
    <property type="entry name" value="CuRO_2_Fet3p_like"/>
    <property type="match status" value="1"/>
</dbReference>
<dbReference type="EMBL" id="JABSNW010000007">
    <property type="protein sequence ID" value="KAL2886131.1"/>
    <property type="molecule type" value="Genomic_DNA"/>
</dbReference>
<evidence type="ECO:0000259" key="8">
    <source>
        <dbReference type="Pfam" id="PF00394"/>
    </source>
</evidence>
<dbReference type="PANTHER" id="PTHR11709">
    <property type="entry name" value="MULTI-COPPER OXIDASE"/>
    <property type="match status" value="1"/>
</dbReference>
<sequence>MRSSLPLAALASTAMAAVKTYNWDVTWVNRAPNGFSRPVVGINNQWPNPSIEGEIGDHIIVNVHNGLGNETTSLHWHGLYMTDTPHMDGAAAVSQCAIPPGQNFTYEFDLEQAGTYWWHSHEGGQYADGLRGPLIIHDPKDPHKDEYDEEYVMSVSDWYNDEVPTLLSELLSTTNTNFRPPIADSALVNERQDSAFAMTPGKKYRFRIINYSALASAIIQFGDHPMTVIETDGIPVVASTTNRLFVGAGQRYSVILEAKPDANANYPYLVMLDMNPNFRQPQLGFPVNTTGLLQYGAANAQPAPLVVHSPIDVLDEATLSPYDLEPAHDYTVEFEKNFTFSLDTQGVPRAYLNGEIYVDQKVPTLYTALTVGDDATNPVVYGDTNTVITDKMAVVQIVLNNRTPAGHPFHLHGHHFQVVARGDYGAGLFNGDLPNVPASPLFRDTVMVNGNSYVVLRYLANRPGAWIFHCHMEWHVHMGGTATFITAPLELQKSLVVPQDHFDMCACGLGKGNAAGNVVNPLDLTGANDTPMLPDRGALYDAAAESALCANTAAPAPTSSSAPEPSTTDYSGPEPTSPGSNGNDGDDDSNEGNDGDDDSNEGNDGDDDSYSPEPSNPENNSPTPSNPETNGPAPSGPDHSSPPPPASVETENTYAPTTTKLLPPPPASVETENTYAPTTTNPLPPPPHSTTFVTLTSAGNYTRSATHTAPVVTVTQDLWTTVKTLTSIITTDCGETETITTTVTTLTTVLCSPSTTPAYVRG</sequence>
<dbReference type="Proteomes" id="UP001610728">
    <property type="component" value="Unassembled WGS sequence"/>
</dbReference>
<dbReference type="SUPFAM" id="SSF49503">
    <property type="entry name" value="Cupredoxins"/>
    <property type="match status" value="3"/>
</dbReference>
<evidence type="ECO:0000256" key="4">
    <source>
        <dbReference type="ARBA" id="ARBA00023002"/>
    </source>
</evidence>
<feature type="domain" description="Plastocyanin-like" evidence="10">
    <location>
        <begin position="25"/>
        <end position="140"/>
    </location>
</feature>
<dbReference type="RefSeq" id="XP_070857311.1">
    <property type="nucleotide sequence ID" value="XM_071004893.1"/>
</dbReference>
<feature type="signal peptide" evidence="7">
    <location>
        <begin position="1"/>
        <end position="16"/>
    </location>
</feature>
<feature type="compositionally biased region" description="Low complexity" evidence="6">
    <location>
        <begin position="553"/>
        <end position="568"/>
    </location>
</feature>
<keyword evidence="2" id="KW-0479">Metal-binding</keyword>
<feature type="compositionally biased region" description="Low complexity" evidence="6">
    <location>
        <begin position="611"/>
        <end position="639"/>
    </location>
</feature>
<feature type="domain" description="Plastocyanin-like" evidence="8">
    <location>
        <begin position="149"/>
        <end position="296"/>
    </location>
</feature>
<evidence type="ECO:0000256" key="3">
    <source>
        <dbReference type="ARBA" id="ARBA00022729"/>
    </source>
</evidence>
<feature type="compositionally biased region" description="Acidic residues" evidence="6">
    <location>
        <begin position="584"/>
        <end position="610"/>
    </location>
</feature>
<reference evidence="11 12" key="1">
    <citation type="submission" date="2020-05" db="EMBL/GenBank/DDBJ databases">
        <title>Ceratocystis lukuohia genome.</title>
        <authorList>
            <person name="Harrington T.C."/>
            <person name="Kim K."/>
            <person name="Mayers C.G."/>
        </authorList>
    </citation>
    <scope>NUCLEOTIDE SEQUENCE [LARGE SCALE GENOMIC DNA]</scope>
    <source>
        <strain evidence="11 12">C4212</strain>
    </source>
</reference>
<dbReference type="Pfam" id="PF07731">
    <property type="entry name" value="Cu-oxidase_2"/>
    <property type="match status" value="1"/>
</dbReference>
<protein>
    <submittedName>
        <fullName evidence="11">Iron transport multicopper oxidase FET3</fullName>
    </submittedName>
</protein>
<dbReference type="PANTHER" id="PTHR11709:SF361">
    <property type="entry name" value="IRON TRANSPORT MULTICOPPER OXIDASE FET3"/>
    <property type="match status" value="1"/>
</dbReference>
<dbReference type="InterPro" id="IPR011706">
    <property type="entry name" value="Cu-oxidase_C"/>
</dbReference>
<keyword evidence="12" id="KW-1185">Reference proteome</keyword>
<proteinExistence type="inferred from homology"/>
<evidence type="ECO:0000313" key="11">
    <source>
        <dbReference type="EMBL" id="KAL2886131.1"/>
    </source>
</evidence>
<gene>
    <name evidence="11" type="ORF">HOO65_070593</name>
</gene>
<evidence type="ECO:0000256" key="6">
    <source>
        <dbReference type="SAM" id="MobiDB-lite"/>
    </source>
</evidence>
<dbReference type="InterPro" id="IPR045087">
    <property type="entry name" value="Cu-oxidase_fam"/>
</dbReference>
<dbReference type="PROSITE" id="PS00079">
    <property type="entry name" value="MULTICOPPER_OXIDASE1"/>
    <property type="match status" value="1"/>
</dbReference>
<feature type="domain" description="Plastocyanin-like" evidence="9">
    <location>
        <begin position="357"/>
        <end position="488"/>
    </location>
</feature>
<comment type="similarity">
    <text evidence="1">Belongs to the multicopper oxidase family.</text>
</comment>
<dbReference type="Gene3D" id="2.60.40.420">
    <property type="entry name" value="Cupredoxins - blue copper proteins"/>
    <property type="match status" value="3"/>
</dbReference>
<keyword evidence="5" id="KW-0186">Copper</keyword>
<dbReference type="InterPro" id="IPR044130">
    <property type="entry name" value="CuRO_2_Fet3-like"/>
</dbReference>
<keyword evidence="3 7" id="KW-0732">Signal</keyword>
<dbReference type="Pfam" id="PF00394">
    <property type="entry name" value="Cu-oxidase"/>
    <property type="match status" value="1"/>
</dbReference>
<dbReference type="InterPro" id="IPR008972">
    <property type="entry name" value="Cupredoxin"/>
</dbReference>
<feature type="region of interest" description="Disordered" evidence="6">
    <location>
        <begin position="553"/>
        <end position="690"/>
    </location>
</feature>
<dbReference type="InterPro" id="IPR033138">
    <property type="entry name" value="Cu_oxidase_CS"/>
</dbReference>
<name>A0ABR4MCZ2_9PEZI</name>